<reference evidence="1" key="1">
    <citation type="submission" date="2019-01" db="EMBL/GenBank/DDBJ databases">
        <title>Draft genome sequences of three monokaryotic isolates of the white-rot basidiomycete fungus Dichomitus squalens.</title>
        <authorList>
            <consortium name="DOE Joint Genome Institute"/>
            <person name="Lopez S.C."/>
            <person name="Andreopoulos B."/>
            <person name="Pangilinan J."/>
            <person name="Lipzen A."/>
            <person name="Riley R."/>
            <person name="Ahrendt S."/>
            <person name="Ng V."/>
            <person name="Barry K."/>
            <person name="Daum C."/>
            <person name="Grigoriev I.V."/>
            <person name="Hilden K.S."/>
            <person name="Makela M.R."/>
            <person name="de Vries R.P."/>
        </authorList>
    </citation>
    <scope>NUCLEOTIDE SEQUENCE [LARGE SCALE GENOMIC DNA]</scope>
    <source>
        <strain evidence="1">OM18370.1</strain>
    </source>
</reference>
<proteinExistence type="predicted"/>
<dbReference type="AlphaFoldDB" id="A0A4Q9MW60"/>
<organism evidence="1">
    <name type="scientific">Dichomitus squalens</name>
    <dbReference type="NCBI Taxonomy" id="114155"/>
    <lineage>
        <taxon>Eukaryota</taxon>
        <taxon>Fungi</taxon>
        <taxon>Dikarya</taxon>
        <taxon>Basidiomycota</taxon>
        <taxon>Agaricomycotina</taxon>
        <taxon>Agaricomycetes</taxon>
        <taxon>Polyporales</taxon>
        <taxon>Polyporaceae</taxon>
        <taxon>Dichomitus</taxon>
    </lineage>
</organism>
<name>A0A4Q9MW60_9APHY</name>
<accession>A0A4Q9MW60</accession>
<gene>
    <name evidence="1" type="ORF">BD311DRAFT_750630</name>
</gene>
<dbReference type="EMBL" id="ML143395">
    <property type="protein sequence ID" value="TBU32240.1"/>
    <property type="molecule type" value="Genomic_DNA"/>
</dbReference>
<protein>
    <submittedName>
        <fullName evidence="1">Uncharacterized protein</fullName>
    </submittedName>
</protein>
<evidence type="ECO:0000313" key="1">
    <source>
        <dbReference type="EMBL" id="TBU32240.1"/>
    </source>
</evidence>
<sequence length="120" mass="13337">MRRESATRLVNVAMKNTTHVFASPAQTVDTLAWHSLFDTDPRRAASAPLLRPGPSSCSSSCLLRRRLSSHRSVFVRRPNLAISQSYGSHHGAQGRLEESSQRHVTTSAVSLCYVFARKRC</sequence>
<dbReference type="Proteomes" id="UP000292957">
    <property type="component" value="Unassembled WGS sequence"/>
</dbReference>